<protein>
    <recommendedName>
        <fullName evidence="1">DNA-directed RNA polymerase</fullName>
        <ecNumber evidence="1">2.7.7.6</ecNumber>
    </recommendedName>
</protein>
<dbReference type="InterPro" id="IPR038120">
    <property type="entry name" value="Rpb1_funnel_sf"/>
</dbReference>
<evidence type="ECO:0000256" key="1">
    <source>
        <dbReference type="ARBA" id="ARBA00012418"/>
    </source>
</evidence>
<dbReference type="GO" id="GO:0006351">
    <property type="term" value="P:DNA-templated transcription"/>
    <property type="evidence" value="ECO:0007669"/>
    <property type="project" value="InterPro"/>
</dbReference>
<evidence type="ECO:0000259" key="8">
    <source>
        <dbReference type="Pfam" id="PF04998"/>
    </source>
</evidence>
<dbReference type="Gene3D" id="1.10.274.100">
    <property type="entry name" value="RNA polymerase Rpb1, domain 3"/>
    <property type="match status" value="1"/>
</dbReference>
<dbReference type="Gene3D" id="6.10.250.2940">
    <property type="match status" value="1"/>
</dbReference>
<feature type="domain" description="RNA polymerase Rpb1" evidence="9">
    <location>
        <begin position="200"/>
        <end position="286"/>
    </location>
</feature>
<evidence type="ECO:0000259" key="9">
    <source>
        <dbReference type="Pfam" id="PF05000"/>
    </source>
</evidence>
<dbReference type="SUPFAM" id="SSF64484">
    <property type="entry name" value="beta and beta-prime subunits of DNA dependent RNA-polymerase"/>
    <property type="match status" value="1"/>
</dbReference>
<dbReference type="GO" id="GO:0003677">
    <property type="term" value="F:DNA binding"/>
    <property type="evidence" value="ECO:0007669"/>
    <property type="project" value="InterPro"/>
</dbReference>
<keyword evidence="5" id="KW-0804">Transcription</keyword>
<dbReference type="Pfam" id="PF04983">
    <property type="entry name" value="RNA_pol_Rpb1_3"/>
    <property type="match status" value="1"/>
</dbReference>
<dbReference type="InterPro" id="IPR045867">
    <property type="entry name" value="DNA-dir_RpoC_beta_prime"/>
</dbReference>
<evidence type="ECO:0000256" key="3">
    <source>
        <dbReference type="ARBA" id="ARBA00022679"/>
    </source>
</evidence>
<evidence type="ECO:0000313" key="10">
    <source>
        <dbReference type="EMBL" id="QHT30073.1"/>
    </source>
</evidence>
<dbReference type="GO" id="GO:0005665">
    <property type="term" value="C:RNA polymerase II, core complex"/>
    <property type="evidence" value="ECO:0007669"/>
    <property type="project" value="TreeGrafter"/>
</dbReference>
<keyword evidence="3" id="KW-0808">Transferase</keyword>
<dbReference type="Gene3D" id="6.20.50.80">
    <property type="match status" value="1"/>
</dbReference>
<evidence type="ECO:0000256" key="2">
    <source>
        <dbReference type="ARBA" id="ARBA00022478"/>
    </source>
</evidence>
<dbReference type="Gene3D" id="1.10.150.390">
    <property type="match status" value="1"/>
</dbReference>
<dbReference type="PANTHER" id="PTHR19376">
    <property type="entry name" value="DNA-DIRECTED RNA POLYMERASE"/>
    <property type="match status" value="1"/>
</dbReference>
<reference evidence="10" key="1">
    <citation type="journal article" date="2020" name="Nature">
        <title>Giant virus diversity and host interactions through global metagenomics.</title>
        <authorList>
            <person name="Schulz F."/>
            <person name="Roux S."/>
            <person name="Paez-Espino D."/>
            <person name="Jungbluth S."/>
            <person name="Walsh D.A."/>
            <person name="Denef V.J."/>
            <person name="McMahon K.D."/>
            <person name="Konstantinidis K.T."/>
            <person name="Eloe-Fadrosh E.A."/>
            <person name="Kyrpides N.C."/>
            <person name="Woyke T."/>
        </authorList>
    </citation>
    <scope>NUCLEOTIDE SEQUENCE</scope>
    <source>
        <strain evidence="10">GVMAG-M-3300009068-25</strain>
    </source>
</reference>
<dbReference type="Pfam" id="PF04990">
    <property type="entry name" value="RNA_pol_Rpb1_7"/>
    <property type="match status" value="1"/>
</dbReference>
<name>A0A6C0ENL5_9ZZZZ</name>
<evidence type="ECO:0000256" key="4">
    <source>
        <dbReference type="ARBA" id="ARBA00022695"/>
    </source>
</evidence>
<dbReference type="InterPro" id="IPR007081">
    <property type="entry name" value="RNA_pol_Rpb1_5"/>
</dbReference>
<dbReference type="Pfam" id="PF05000">
    <property type="entry name" value="RNA_pol_Rpb1_4"/>
    <property type="match status" value="1"/>
</dbReference>
<dbReference type="Gene3D" id="3.30.1360.140">
    <property type="match status" value="1"/>
</dbReference>
<dbReference type="InterPro" id="IPR007073">
    <property type="entry name" value="RNA_pol_Rpb1_7"/>
</dbReference>
<feature type="domain" description="RNA polymerase Rpb1" evidence="8">
    <location>
        <begin position="293"/>
        <end position="841"/>
    </location>
</feature>
<evidence type="ECO:0000256" key="5">
    <source>
        <dbReference type="ARBA" id="ARBA00023163"/>
    </source>
</evidence>
<keyword evidence="2" id="KW-0240">DNA-directed RNA polymerase</keyword>
<dbReference type="InterPro" id="IPR007083">
    <property type="entry name" value="RNA_pol_Rpb1_4"/>
</dbReference>
<dbReference type="InterPro" id="IPR038593">
    <property type="entry name" value="RNA_pol_Rpb1_7_sf"/>
</dbReference>
<evidence type="ECO:0000259" key="7">
    <source>
        <dbReference type="Pfam" id="PF04990"/>
    </source>
</evidence>
<feature type="domain" description="RNA polymerase Rpb1" evidence="6">
    <location>
        <begin position="22"/>
        <end position="155"/>
    </location>
</feature>
<organism evidence="10">
    <name type="scientific">viral metagenome</name>
    <dbReference type="NCBI Taxonomy" id="1070528"/>
    <lineage>
        <taxon>unclassified sequences</taxon>
        <taxon>metagenomes</taxon>
        <taxon>organismal metagenomes</taxon>
    </lineage>
</organism>
<proteinExistence type="predicted"/>
<evidence type="ECO:0000259" key="6">
    <source>
        <dbReference type="Pfam" id="PF04983"/>
    </source>
</evidence>
<dbReference type="Gene3D" id="1.10.132.30">
    <property type="match status" value="1"/>
</dbReference>
<sequence>MHVPQSIASATELKYLASLLRNIISPRTNSPIIQLFQDTMTGVFRISQPNVAVPEVIAMNILARIKRTFTRKNRDWTGAELISTAFPMLTLKGAVTIENGQLMSGIMKKSACSNLIHVVYNDFSPERCGQLINDIQSVVTQFNLYTGFSVGTADLIANDATQQFVAEKLDEGRTAVSKILSDVHGGMFVNISSTSDGDELEDRISSALKAVAAKISDEVIKSLPKDNAIVQMVDSGSKGNPQNITQMVALLGQQLIEGKRVQYTLQDRTLPHFARYDDGVEARGFVQNSFVNGLLPAEFFFHAQAGREGLIDTAVKTSDTGYIQRRLMKTMEDQHIEHDGTVRNVTGSIVQFAYGEDGIDSISVEGQSFELGTMTMEDVYRTFAMTPAEVNTFLKTEVSESPDLVDEILADREMLVRSVFRFKKNDQVLAPVNLKRLLATYSNPYATKTDLTPAHVVAGITSFMNDFPNNRLFHALLRYYLAPKKAILVHRLTEVMFDELMSDIRYRYLKSQIHAGEMVGALAAQSIGEPTTQLTLNTFHSAGTAKANATSGVPRIEELLSASPNPKRPGNTAYFAGAVSQNEAIAMMKNIQRTKLRDITKSIRIYYDPYPLTNGTSVEEDRGILEDYRQFSLENEAECGSPWIMRIEMNDVEMHARNILDLTKVTTLLSGKYSQILRCVKSDTSAKNLIVRITFDPNVVKNPTHIRFLEDKILDTVLSGVDGIGRVHMRTIKSEQVYDDTVGGYVTRDQYVLDTEGTNLHDLLVFPGVDGNRTFSNDIHEVNAVFGIEAARTCLLDEFNEVFSTEKVNYHHLSVLVDTMTYSGRIVPVNRFGMKKNETGVLAKSSFEETSKTMFDAAVSSEYDTMRGVSANIMFGQKPPCGTGFVNILVDETRLPEGADEIVESDALEQANKAIDAMPDSECRIEDIVMAW</sequence>
<dbReference type="EMBL" id="MN738889">
    <property type="protein sequence ID" value="QHT30073.1"/>
    <property type="molecule type" value="Genomic_DNA"/>
</dbReference>
<dbReference type="Pfam" id="PF04998">
    <property type="entry name" value="RNA_pol_Rpb1_5"/>
    <property type="match status" value="1"/>
</dbReference>
<dbReference type="EC" id="2.7.7.6" evidence="1"/>
<accession>A0A6C0ENL5</accession>
<dbReference type="AlphaFoldDB" id="A0A6C0ENL5"/>
<dbReference type="InterPro" id="IPR007066">
    <property type="entry name" value="RNA_pol_Rpb1_3"/>
</dbReference>
<feature type="domain" description="RNA polymerase Rpb1" evidence="7">
    <location>
        <begin position="594"/>
        <end position="695"/>
    </location>
</feature>
<dbReference type="GO" id="GO:0003899">
    <property type="term" value="F:DNA-directed RNA polymerase activity"/>
    <property type="evidence" value="ECO:0007669"/>
    <property type="project" value="UniProtKB-EC"/>
</dbReference>
<keyword evidence="4" id="KW-0548">Nucleotidyltransferase</keyword>
<dbReference type="InterPro" id="IPR042102">
    <property type="entry name" value="RNA_pol_Rpb1_3_sf"/>
</dbReference>
<dbReference type="PANTHER" id="PTHR19376:SF37">
    <property type="entry name" value="DNA-DIRECTED RNA POLYMERASE II SUBUNIT RPB1"/>
    <property type="match status" value="1"/>
</dbReference>